<comment type="similarity">
    <text evidence="7">Belongs to the radical SAM superfamily. Anaerobic sulfatase-maturating enzyme family.</text>
</comment>
<accession>A0AA92WDN9</accession>
<dbReference type="PANTHER" id="PTHR43273:SF3">
    <property type="entry name" value="ANAEROBIC SULFATASE-MATURATING ENZYME HOMOLOG ASLB-RELATED"/>
    <property type="match status" value="1"/>
</dbReference>
<dbReference type="CDD" id="cd01335">
    <property type="entry name" value="Radical_SAM"/>
    <property type="match status" value="1"/>
</dbReference>
<organism evidence="9 10">
    <name type="scientific">Segatella copri</name>
    <dbReference type="NCBI Taxonomy" id="165179"/>
    <lineage>
        <taxon>Bacteria</taxon>
        <taxon>Pseudomonadati</taxon>
        <taxon>Bacteroidota</taxon>
        <taxon>Bacteroidia</taxon>
        <taxon>Bacteroidales</taxon>
        <taxon>Prevotellaceae</taxon>
        <taxon>Segatella</taxon>
    </lineage>
</organism>
<dbReference type="InterPro" id="IPR013785">
    <property type="entry name" value="Aldolase_TIM"/>
</dbReference>
<dbReference type="SFLD" id="SFLDG01067">
    <property type="entry name" value="SPASM/twitch_domain_containing"/>
    <property type="match status" value="1"/>
</dbReference>
<keyword evidence="5" id="KW-0408">Iron</keyword>
<evidence type="ECO:0000259" key="8">
    <source>
        <dbReference type="Pfam" id="PF04055"/>
    </source>
</evidence>
<keyword evidence="2" id="KW-0004">4Fe-4S</keyword>
<comment type="caution">
    <text evidence="9">The sequence shown here is derived from an EMBL/GenBank/DDBJ whole genome shotgun (WGS) entry which is preliminary data.</text>
</comment>
<evidence type="ECO:0000256" key="7">
    <source>
        <dbReference type="ARBA" id="ARBA00023601"/>
    </source>
</evidence>
<dbReference type="InterPro" id="IPR000385">
    <property type="entry name" value="MoaA_NifB_PqqE_Fe-S-bd_CS"/>
</dbReference>
<dbReference type="InterPro" id="IPR023867">
    <property type="entry name" value="Sulphatase_maturase_rSAM"/>
</dbReference>
<dbReference type="NCBIfam" id="TIGR04085">
    <property type="entry name" value="rSAM_more_4Fe4S"/>
    <property type="match status" value="1"/>
</dbReference>
<evidence type="ECO:0000256" key="2">
    <source>
        <dbReference type="ARBA" id="ARBA00022485"/>
    </source>
</evidence>
<sequence>MKRNKYQTFIEVDKGIFLYFNSFSSKYLLLDEKKHNIYQNSSLEYIKQNYLDLYKTLLDAQFVVSNDFDEQAIVEYKKIAEKMDTTMYHVVVNVTLDCNLRCWYCYEKKIHNSKLYANVIEAIKLNVTLQYEKVRFKTLKISFFGGEPFLNFEGIRKILDFARTFCKTKDVVLLADFTTNATLIRKEHLEYLQDLKCFFQITLDGNRQKHNEVKHLNGEDTFMRTIDNIHNISNAIKESYIWVRINYDEKTLEHIDDILALIDDLDKNHAFLILRKIWQTDTNDINPKLLTGAIQKILNHKFFVDCYALSRSGICFAERMNQVLVNFDGKVFKCSTLKSFDDDNSLGKLNLQTGEIKWDLNKVAQIPRILPNKRCSECCLYPCCLGPCNKNILKSPDRTCIIDEMNLSMRDYLMYNFKLNLLYENFSDTNL</sequence>
<keyword evidence="3" id="KW-0949">S-adenosyl-L-methionine</keyword>
<dbReference type="EMBL" id="QSCI01000120">
    <property type="protein sequence ID" value="RGX89248.1"/>
    <property type="molecule type" value="Genomic_DNA"/>
</dbReference>
<dbReference type="Pfam" id="PF04055">
    <property type="entry name" value="Radical_SAM"/>
    <property type="match status" value="1"/>
</dbReference>
<dbReference type="InterPro" id="IPR058240">
    <property type="entry name" value="rSAM_sf"/>
</dbReference>
<evidence type="ECO:0000256" key="4">
    <source>
        <dbReference type="ARBA" id="ARBA00022723"/>
    </source>
</evidence>
<feature type="domain" description="Radical SAM core" evidence="8">
    <location>
        <begin position="92"/>
        <end position="259"/>
    </location>
</feature>
<dbReference type="SFLD" id="SFLDS00029">
    <property type="entry name" value="Radical_SAM"/>
    <property type="match status" value="1"/>
</dbReference>
<dbReference type="PROSITE" id="PS01305">
    <property type="entry name" value="MOAA_NIFB_PQQE"/>
    <property type="match status" value="1"/>
</dbReference>
<dbReference type="PANTHER" id="PTHR43273">
    <property type="entry name" value="ANAEROBIC SULFATASE-MATURATING ENZYME HOMOLOG ASLB-RELATED"/>
    <property type="match status" value="1"/>
</dbReference>
<dbReference type="GO" id="GO:0051539">
    <property type="term" value="F:4 iron, 4 sulfur cluster binding"/>
    <property type="evidence" value="ECO:0007669"/>
    <property type="project" value="UniProtKB-KW"/>
</dbReference>
<dbReference type="InterPro" id="IPR007197">
    <property type="entry name" value="rSAM"/>
</dbReference>
<comment type="cofactor">
    <cofactor evidence="1">
        <name>[4Fe-4S] cluster</name>
        <dbReference type="ChEBI" id="CHEBI:49883"/>
    </cofactor>
</comment>
<evidence type="ECO:0000256" key="3">
    <source>
        <dbReference type="ARBA" id="ARBA00022691"/>
    </source>
</evidence>
<reference evidence="9 10" key="1">
    <citation type="submission" date="2018-08" db="EMBL/GenBank/DDBJ databases">
        <title>A genome reference for cultivated species of the human gut microbiota.</title>
        <authorList>
            <person name="Zou Y."/>
            <person name="Xue W."/>
            <person name="Luo G."/>
        </authorList>
    </citation>
    <scope>NUCLEOTIDE SEQUENCE [LARGE SCALE GENOMIC DNA]</scope>
    <source>
        <strain evidence="9 10">OF03-3</strain>
    </source>
</reference>
<dbReference type="SUPFAM" id="SSF102114">
    <property type="entry name" value="Radical SAM enzymes"/>
    <property type="match status" value="1"/>
</dbReference>
<evidence type="ECO:0000256" key="6">
    <source>
        <dbReference type="ARBA" id="ARBA00023014"/>
    </source>
</evidence>
<protein>
    <submittedName>
        <fullName evidence="9">Radical SAM protein</fullName>
    </submittedName>
</protein>
<keyword evidence="6" id="KW-0411">Iron-sulfur</keyword>
<dbReference type="GO" id="GO:0016491">
    <property type="term" value="F:oxidoreductase activity"/>
    <property type="evidence" value="ECO:0007669"/>
    <property type="project" value="InterPro"/>
</dbReference>
<dbReference type="Proteomes" id="UP000285604">
    <property type="component" value="Unassembled WGS sequence"/>
</dbReference>
<dbReference type="Gene3D" id="3.20.20.70">
    <property type="entry name" value="Aldolase class I"/>
    <property type="match status" value="1"/>
</dbReference>
<evidence type="ECO:0000256" key="5">
    <source>
        <dbReference type="ARBA" id="ARBA00023004"/>
    </source>
</evidence>
<dbReference type="AlphaFoldDB" id="A0AA92WDN9"/>
<evidence type="ECO:0000313" key="10">
    <source>
        <dbReference type="Proteomes" id="UP000285604"/>
    </source>
</evidence>
<dbReference type="GO" id="GO:0046872">
    <property type="term" value="F:metal ion binding"/>
    <property type="evidence" value="ECO:0007669"/>
    <property type="project" value="UniProtKB-KW"/>
</dbReference>
<gene>
    <name evidence="9" type="ORF">DXA63_15205</name>
</gene>
<evidence type="ECO:0000313" key="9">
    <source>
        <dbReference type="EMBL" id="RGX89248.1"/>
    </source>
</evidence>
<evidence type="ECO:0000256" key="1">
    <source>
        <dbReference type="ARBA" id="ARBA00001966"/>
    </source>
</evidence>
<keyword evidence="4" id="KW-0479">Metal-binding</keyword>
<name>A0AA92WDN9_9BACT</name>
<dbReference type="InterPro" id="IPR023885">
    <property type="entry name" value="4Fe4S-binding_SPASM_dom"/>
</dbReference>
<proteinExistence type="inferred from homology"/>